<dbReference type="Pfam" id="PF03235">
    <property type="entry name" value="GmrSD_N"/>
    <property type="match status" value="1"/>
</dbReference>
<organism evidence="3 4">
    <name type="scientific">Hafnia alvei</name>
    <dbReference type="NCBI Taxonomy" id="569"/>
    <lineage>
        <taxon>Bacteria</taxon>
        <taxon>Pseudomonadati</taxon>
        <taxon>Pseudomonadota</taxon>
        <taxon>Gammaproteobacteria</taxon>
        <taxon>Enterobacterales</taxon>
        <taxon>Hafniaceae</taxon>
        <taxon>Hafnia</taxon>
    </lineage>
</organism>
<sequence length="572" mass="66146">MKIEANDKEIQDIFSSGYFQIPRFQRPYSWEKEEVENFWEDVSKNNDENYFIGSMVVYQANKPYFGIVDGQQRLTTITIILSVIRDAFIKLEQDNLAKGIHKYIEKANVDNEEEFILNSETSFPFLQGVIQSYKKNDISKDIGVEERNLKNAYELIEGKLLKLIPEISNLHKDQLELFNDDESNPIQKLKNIRDKVLSLKLVFIQLDNEDDAYLIFETLNARGRDLKTSDLVKNLFLKKLRSNNARFDSAKESWNRLVSNFDCESGDMVLDNYLLHYWLSAHNYTTEKKLFSEMKTYLGIDNDKALNLLSTITKVSDYYKMTISPEQHNWDKQEVKIKDIFECLNLFKVKQQSSMTLALTRAWKQGDISLKMLKSSLEKIEYFHFVFNAITSQRSSGSIATTYSEHAIQLTNAVNHDQRQSVLNSLFKALSSKLPSYDEYFVNFSELNYLSTKTRNKNIIKYILSKQLGNAISCLNIDHKLLTIEHYIPESEVKAGVSEDTVGCVGNLLLVDEKTNNNILKNSSIDKKYQLLNDSNYPLTQTFIYSSAWGEGEISKRTESIAKQLYNAVKLS</sequence>
<feature type="domain" description="GmrSD restriction endonucleases C-terminal" evidence="2">
    <location>
        <begin position="443"/>
        <end position="563"/>
    </location>
</feature>
<accession>A0A1C6Z3Y1</accession>
<dbReference type="Pfam" id="PF07510">
    <property type="entry name" value="GmrSD_C"/>
    <property type="match status" value="1"/>
</dbReference>
<evidence type="ECO:0000313" key="4">
    <source>
        <dbReference type="Proteomes" id="UP000094844"/>
    </source>
</evidence>
<dbReference type="AlphaFoldDB" id="A0A1C6Z3Y1"/>
<protein>
    <submittedName>
        <fullName evidence="3">Uncharacterized conserved protein, contains ParB-like and HNH nuclease domains</fullName>
    </submittedName>
</protein>
<evidence type="ECO:0000259" key="2">
    <source>
        <dbReference type="Pfam" id="PF07510"/>
    </source>
</evidence>
<evidence type="ECO:0000313" key="3">
    <source>
        <dbReference type="EMBL" id="SCM53738.1"/>
    </source>
</evidence>
<feature type="domain" description="GmrSD restriction endonucleases N-terminal" evidence="1">
    <location>
        <begin position="10"/>
        <end position="237"/>
    </location>
</feature>
<proteinExistence type="predicted"/>
<reference evidence="3 4" key="1">
    <citation type="submission" date="2016-09" db="EMBL/GenBank/DDBJ databases">
        <authorList>
            <person name="Capua I."/>
            <person name="De Benedictis P."/>
            <person name="Joannis T."/>
            <person name="Lombin L.H."/>
            <person name="Cattoli G."/>
        </authorList>
    </citation>
    <scope>NUCLEOTIDE SEQUENCE [LARGE SCALE GENOMIC DNA]</scope>
    <source>
        <strain evidence="3 4">GB001</strain>
    </source>
</reference>
<dbReference type="InterPro" id="IPR004919">
    <property type="entry name" value="GmrSD_N"/>
</dbReference>
<dbReference type="Proteomes" id="UP000094844">
    <property type="component" value="Unassembled WGS sequence"/>
</dbReference>
<name>A0A1C6Z3Y1_HAFAL</name>
<dbReference type="EMBL" id="FMIQ01000059">
    <property type="protein sequence ID" value="SCM53738.1"/>
    <property type="molecule type" value="Genomic_DNA"/>
</dbReference>
<dbReference type="RefSeq" id="WP_072309566.1">
    <property type="nucleotide sequence ID" value="NZ_FMIQ01000059.1"/>
</dbReference>
<dbReference type="InterPro" id="IPR011089">
    <property type="entry name" value="GmrSD_C"/>
</dbReference>
<dbReference type="OrthoDB" id="9798761at2"/>
<dbReference type="PANTHER" id="PTHR35149:SF1">
    <property type="entry name" value="DUF5655 DOMAIN-CONTAINING PROTEIN"/>
    <property type="match status" value="1"/>
</dbReference>
<evidence type="ECO:0000259" key="1">
    <source>
        <dbReference type="Pfam" id="PF03235"/>
    </source>
</evidence>
<gene>
    <name evidence="3" type="ORF">BN1044_03233</name>
</gene>
<dbReference type="PANTHER" id="PTHR35149">
    <property type="entry name" value="SLL5132 PROTEIN"/>
    <property type="match status" value="1"/>
</dbReference>